<dbReference type="Proteomes" id="UP000320762">
    <property type="component" value="Unassembled WGS sequence"/>
</dbReference>
<reference evidence="2 3" key="1">
    <citation type="journal article" date="2019" name="New Phytol.">
        <title>Comparative genomics reveals unique wood-decay strategies and fruiting body development in the Schizophyllaceae.</title>
        <authorList>
            <person name="Almasi E."/>
            <person name="Sahu N."/>
            <person name="Krizsan K."/>
            <person name="Balint B."/>
            <person name="Kovacs G.M."/>
            <person name="Kiss B."/>
            <person name="Cseklye J."/>
            <person name="Drula E."/>
            <person name="Henrissat B."/>
            <person name="Nagy I."/>
            <person name="Chovatia M."/>
            <person name="Adam C."/>
            <person name="LaButti K."/>
            <person name="Lipzen A."/>
            <person name="Riley R."/>
            <person name="Grigoriev I.V."/>
            <person name="Nagy L.G."/>
        </authorList>
    </citation>
    <scope>NUCLEOTIDE SEQUENCE [LARGE SCALE GENOMIC DNA]</scope>
    <source>
        <strain evidence="2 3">NL-1724</strain>
    </source>
</reference>
<accession>A0A550CJS0</accession>
<feature type="compositionally biased region" description="Polar residues" evidence="1">
    <location>
        <begin position="35"/>
        <end position="46"/>
    </location>
</feature>
<dbReference type="STRING" id="97359.A0A550CJS0"/>
<comment type="caution">
    <text evidence="2">The sequence shown here is derived from an EMBL/GenBank/DDBJ whole genome shotgun (WGS) entry which is preliminary data.</text>
</comment>
<dbReference type="EMBL" id="VDMD01000006">
    <property type="protein sequence ID" value="TRM65029.1"/>
    <property type="molecule type" value="Genomic_DNA"/>
</dbReference>
<evidence type="ECO:0000313" key="3">
    <source>
        <dbReference type="Proteomes" id="UP000320762"/>
    </source>
</evidence>
<proteinExistence type="predicted"/>
<feature type="region of interest" description="Disordered" evidence="1">
    <location>
        <begin position="1"/>
        <end position="59"/>
    </location>
</feature>
<protein>
    <submittedName>
        <fullName evidence="2">Uncharacterized protein</fullName>
    </submittedName>
</protein>
<organism evidence="2 3">
    <name type="scientific">Schizophyllum amplum</name>
    <dbReference type="NCBI Taxonomy" id="97359"/>
    <lineage>
        <taxon>Eukaryota</taxon>
        <taxon>Fungi</taxon>
        <taxon>Dikarya</taxon>
        <taxon>Basidiomycota</taxon>
        <taxon>Agaricomycotina</taxon>
        <taxon>Agaricomycetes</taxon>
        <taxon>Agaricomycetidae</taxon>
        <taxon>Agaricales</taxon>
        <taxon>Schizophyllaceae</taxon>
        <taxon>Schizophyllum</taxon>
    </lineage>
</organism>
<dbReference type="OrthoDB" id="2565179at2759"/>
<dbReference type="AlphaFoldDB" id="A0A550CJS0"/>
<evidence type="ECO:0000313" key="2">
    <source>
        <dbReference type="EMBL" id="TRM65029.1"/>
    </source>
</evidence>
<gene>
    <name evidence="2" type="ORF">BD626DRAFT_429559</name>
</gene>
<name>A0A550CJS0_9AGAR</name>
<keyword evidence="3" id="KW-1185">Reference proteome</keyword>
<evidence type="ECO:0000256" key="1">
    <source>
        <dbReference type="SAM" id="MobiDB-lite"/>
    </source>
</evidence>
<feature type="compositionally biased region" description="Polar residues" evidence="1">
    <location>
        <begin position="1"/>
        <end position="10"/>
    </location>
</feature>
<sequence length="1017" mass="113841">MLRWGQSTVQRLGGGGSSSRHYTTSALLHRAQRNPRPSTKTKLTASPTPPALSLPENPEQQTNYLQPVCEQRTPRNTPRLHAPKDAARTARIDTNIIPPGKLALYRLRHWIADPDHRVEYTPEALYELYTAVKHRGHLSHLAPSHFSLLLHLFGVQTRADASLASSRRCHALLRPTSQAPDGYWHVVREIVRDMEDEGKPMNMHDLHWALLAHIPVVTSSATAQAQRAACKRVSTYYLKLRHLTPDSKAHLPFLTALESLGRPRDHDYLISHVCFLLETYHTLDQPLLDFVWRTILSQHAHTSTSSQARVVQAVRTRFHKFRLPTREAYSHKKARAPTIGLQLIRCAMLQALHAGDRAPLPFEAVQWAHEAISQLFAGTRTDCWHVLCVFVYSVAFDPHASCAALPPHTNSQDTLAVQWRIICLLDVLDRKMLRDGSSVDTDVLRGDLWSLWDTWEPTVLYPKANHHLLVVRAIVVVFLRLSAWTKDAELAERCLVFAKSRSLFYLPDITSQQMRTSVNELVVASLAARAAVSRVMTWDEVFAPLVDVPRDVLSDAVGAVIKNLVHRDISAVRALISHCRRSCIPVPPDALYAFGATLAVGSPQVAISVLPALKDAPQQAQLLLDILRALRRGRWETVQGGAASEMYAASRQLVFPLSESLRYDVRCCVTILISSGRPAQGMRLAQLIAERAPAWVTLPFCRLLVRLLIRSRQFKLATEVVGLFEHGQSAAKRTLGREIAAVLAQAKAARLARQVYERLGRGSDGTQLEDVIPETTLRYQVSSTSLSPGSGESLRGGRRRHQSTRIVIQGLLNAGRPSAARRVYGRSLGQLDARTRTALGNALIHRTFARRISGRHLIKAVLRARNALARSAMFIPDAATANMVLKAVLRWRALPSERLRAMFDHVARAMLGWRTAVFDVGEEEAEAGTWAVLEPLSRATSFARHVRPMMKMFVKAFHLRGDQEAARVVWRLLKVEEDVDRTRRRVRAVARVAGTRRRVGRCRSFTPRSSTNSQCSG</sequence>